<keyword evidence="3" id="KW-1185">Reference proteome</keyword>
<feature type="transmembrane region" description="Helical" evidence="1">
    <location>
        <begin position="6"/>
        <end position="34"/>
    </location>
</feature>
<protein>
    <submittedName>
        <fullName evidence="2">Uncharacterized protein</fullName>
    </submittedName>
</protein>
<sequence>MSWKEFMALVLLIEVMVLLGMLIWAIPAIIDGIIKTNRRNRFGKELSELFEKNKLDRQQIEILSKEYYLNSKDIQLAARRQFKNALTSEQAKKNKSDYFQALFEDYERDEPFEGLPSDVRLHLERVREVLGKENDHMLQPLASQLQDLNDENVRKHKKMWWVSVASLMIGIASLAFAAYVYYKPAENMQPVGAQEHNKLIQPTPKDGAAD</sequence>
<keyword evidence="1" id="KW-0812">Transmembrane</keyword>
<dbReference type="KEGG" id="dce:O6P33_04560"/>
<proteinExistence type="predicted"/>
<evidence type="ECO:0000313" key="3">
    <source>
        <dbReference type="Proteomes" id="UP001212189"/>
    </source>
</evidence>
<organism evidence="2 3">
    <name type="scientific">Denitrificimonas caeni</name>
    <dbReference type="NCBI Taxonomy" id="521720"/>
    <lineage>
        <taxon>Bacteria</taxon>
        <taxon>Pseudomonadati</taxon>
        <taxon>Pseudomonadota</taxon>
        <taxon>Gammaproteobacteria</taxon>
        <taxon>Pseudomonadales</taxon>
        <taxon>Pseudomonadaceae</taxon>
        <taxon>Denitrificimonas</taxon>
    </lineage>
</organism>
<gene>
    <name evidence="2" type="ORF">O6P33_04560</name>
</gene>
<dbReference type="EMBL" id="CP114976">
    <property type="protein sequence ID" value="WBE26109.1"/>
    <property type="molecule type" value="Genomic_DNA"/>
</dbReference>
<dbReference type="Proteomes" id="UP001212189">
    <property type="component" value="Chromosome"/>
</dbReference>
<keyword evidence="1" id="KW-1133">Transmembrane helix</keyword>
<evidence type="ECO:0000313" key="2">
    <source>
        <dbReference type="EMBL" id="WBE26109.1"/>
    </source>
</evidence>
<feature type="transmembrane region" description="Helical" evidence="1">
    <location>
        <begin position="160"/>
        <end position="182"/>
    </location>
</feature>
<accession>A0AAF0AJL3</accession>
<dbReference type="AlphaFoldDB" id="A0AAF0AJL3"/>
<keyword evidence="1" id="KW-0472">Membrane</keyword>
<evidence type="ECO:0000256" key="1">
    <source>
        <dbReference type="SAM" id="Phobius"/>
    </source>
</evidence>
<name>A0AAF0AJL3_9GAMM</name>
<reference evidence="2 3" key="1">
    <citation type="submission" date="2022-12" db="EMBL/GenBank/DDBJ databases">
        <title>Coexistence and Characterization of a Novel Tigecycline Resistance gene tet(X) variant and blaNDM-1 in a Pseudomonas caeni Isolate of Chicken Origin.</title>
        <authorList>
            <person name="Lu X."/>
            <person name="Zhang L."/>
            <person name="Li R."/>
            <person name="Wang Z."/>
        </authorList>
    </citation>
    <scope>NUCLEOTIDE SEQUENCE [LARGE SCALE GENOMIC DNA]</scope>
    <source>
        <strain evidence="2 3">CE14</strain>
    </source>
</reference>
<dbReference type="RefSeq" id="WP_269819043.1">
    <property type="nucleotide sequence ID" value="NZ_CP114976.1"/>
</dbReference>